<gene>
    <name evidence="4" type="ORF">EW145_g3271</name>
</gene>
<evidence type="ECO:0000313" key="4">
    <source>
        <dbReference type="EMBL" id="THH07598.1"/>
    </source>
</evidence>
<dbReference type="PANTHER" id="PTHR43539:SF68">
    <property type="entry name" value="FLAVIN-BINDING MONOOXYGENASE-LIKE PROTEIN (AFU_ORTHOLOGUE AFUA_4G09220)"/>
    <property type="match status" value="1"/>
</dbReference>
<keyword evidence="3" id="KW-0560">Oxidoreductase</keyword>
<comment type="caution">
    <text evidence="4">The sequence shown here is derived from an EMBL/GenBank/DDBJ whole genome shotgun (WGS) entry which is preliminary data.</text>
</comment>
<sequence>MKATASTHTRYIIFGVDLKVSERRPSCSWTSKTAMTAGTLEHRQVAVSWLAKFSCALTRKSARAVSELFLPDGWLRDSLVLSWDTRSLEGRDRIEEYLRARLPLAHFDSETLKLDDAPGLASAVFSLSRDVHGIEAAFVFETPMLHGRGFMRLQLEAETSDSHSDFVDSDGRWKALSLYIATGDIKGHEEADHELGVYGGHTLSWDEVLTARRLDVESNPEVLVIGAGQTGLQVAARLQQMNIRTIIVERNERVGDNWRKRYPTLSLNTPRTHHCLLYAPFPRTWPTFTPRDKVASWLELYAESLDLTVWTSSCPLPGPTYDSSARRWSVTVNKSGTFITLHPAHIIIATGTLGDPFTPRLTSASLSLFKGRTLHAAQYAGGTSFARARVLVVGAGTSAADICQDLVARGAHAVTMLQRRPTLVVSRKAADAEFAAWPEGVPVEVSDFCVAASPLGLLGRIARTPAERERRAELDREMWEKLERRGLKIEDGSTGGGRRELVYERLGGYWIDVGAAKLIINGKVAVKSGVEIARFAEDGAGVVFTDGSSMDVDVVIFATGYENIRPSMKRIFGAEVIDQTQPVWGLDKEGELRGCYRPSGHPGLWYAAGDFYHSRYMSKQLALLIKSDLLGLTTFENLASIPSVEAVDTDGKDGKHGGGTDLRHM</sequence>
<dbReference type="AlphaFoldDB" id="A0A4S4L9N4"/>
<dbReference type="GO" id="GO:0004499">
    <property type="term" value="F:N,N-dimethylaniline monooxygenase activity"/>
    <property type="evidence" value="ECO:0007669"/>
    <property type="project" value="InterPro"/>
</dbReference>
<dbReference type="Gene3D" id="3.50.50.60">
    <property type="entry name" value="FAD/NAD(P)-binding domain"/>
    <property type="match status" value="1"/>
</dbReference>
<organism evidence="4 5">
    <name type="scientific">Phellinidium pouzarii</name>
    <dbReference type="NCBI Taxonomy" id="167371"/>
    <lineage>
        <taxon>Eukaryota</taxon>
        <taxon>Fungi</taxon>
        <taxon>Dikarya</taxon>
        <taxon>Basidiomycota</taxon>
        <taxon>Agaricomycotina</taxon>
        <taxon>Agaricomycetes</taxon>
        <taxon>Hymenochaetales</taxon>
        <taxon>Hymenochaetaceae</taxon>
        <taxon>Phellinidium</taxon>
    </lineage>
</organism>
<dbReference type="GO" id="GO:0050660">
    <property type="term" value="F:flavin adenine dinucleotide binding"/>
    <property type="evidence" value="ECO:0007669"/>
    <property type="project" value="InterPro"/>
</dbReference>
<dbReference type="OrthoDB" id="74360at2759"/>
<protein>
    <recommendedName>
        <fullName evidence="6">FAD/NAD(P)-binding domain-containing protein</fullName>
    </recommendedName>
</protein>
<keyword evidence="2" id="KW-0274">FAD</keyword>
<proteinExistence type="predicted"/>
<dbReference type="GO" id="GO:0050661">
    <property type="term" value="F:NADP binding"/>
    <property type="evidence" value="ECO:0007669"/>
    <property type="project" value="InterPro"/>
</dbReference>
<dbReference type="Proteomes" id="UP000308199">
    <property type="component" value="Unassembled WGS sequence"/>
</dbReference>
<dbReference type="InterPro" id="IPR020946">
    <property type="entry name" value="Flavin_mOase-like"/>
</dbReference>
<dbReference type="InterPro" id="IPR050982">
    <property type="entry name" value="Auxin_biosynth/cation_transpt"/>
</dbReference>
<evidence type="ECO:0000256" key="1">
    <source>
        <dbReference type="ARBA" id="ARBA00022630"/>
    </source>
</evidence>
<dbReference type="InterPro" id="IPR036188">
    <property type="entry name" value="FAD/NAD-bd_sf"/>
</dbReference>
<dbReference type="PANTHER" id="PTHR43539">
    <property type="entry name" value="FLAVIN-BINDING MONOOXYGENASE-LIKE PROTEIN (AFU_ORTHOLOGUE AFUA_4G09220)"/>
    <property type="match status" value="1"/>
</dbReference>
<evidence type="ECO:0000313" key="5">
    <source>
        <dbReference type="Proteomes" id="UP000308199"/>
    </source>
</evidence>
<keyword evidence="5" id="KW-1185">Reference proteome</keyword>
<evidence type="ECO:0000256" key="3">
    <source>
        <dbReference type="ARBA" id="ARBA00023002"/>
    </source>
</evidence>
<accession>A0A4S4L9N4</accession>
<dbReference type="EMBL" id="SGPK01000135">
    <property type="protein sequence ID" value="THH07598.1"/>
    <property type="molecule type" value="Genomic_DNA"/>
</dbReference>
<dbReference type="Pfam" id="PF00743">
    <property type="entry name" value="FMO-like"/>
    <property type="match status" value="1"/>
</dbReference>
<dbReference type="SUPFAM" id="SSF51905">
    <property type="entry name" value="FAD/NAD(P)-binding domain"/>
    <property type="match status" value="2"/>
</dbReference>
<dbReference type="PRINTS" id="PR00411">
    <property type="entry name" value="PNDRDTASEI"/>
</dbReference>
<reference evidence="4 5" key="1">
    <citation type="submission" date="2019-02" db="EMBL/GenBank/DDBJ databases">
        <title>Genome sequencing of the rare red list fungi Phellinidium pouzarii.</title>
        <authorList>
            <person name="Buettner E."/>
            <person name="Kellner H."/>
        </authorList>
    </citation>
    <scope>NUCLEOTIDE SEQUENCE [LARGE SCALE GENOMIC DNA]</scope>
    <source>
        <strain evidence="4 5">DSM 108285</strain>
    </source>
</reference>
<keyword evidence="1" id="KW-0285">Flavoprotein</keyword>
<evidence type="ECO:0008006" key="6">
    <source>
        <dbReference type="Google" id="ProtNLM"/>
    </source>
</evidence>
<evidence type="ECO:0000256" key="2">
    <source>
        <dbReference type="ARBA" id="ARBA00022827"/>
    </source>
</evidence>
<name>A0A4S4L9N4_9AGAM</name>